<proteinExistence type="predicted"/>
<dbReference type="Gene3D" id="1.10.10.10">
    <property type="entry name" value="Winged helix-like DNA-binding domain superfamily/Winged helix DNA-binding domain"/>
    <property type="match status" value="1"/>
</dbReference>
<name>A0ABM8UZ29_THEXY</name>
<dbReference type="InterPro" id="IPR036390">
    <property type="entry name" value="WH_DNA-bd_sf"/>
</dbReference>
<keyword evidence="1" id="KW-0238">DNA-binding</keyword>
<dbReference type="PRINTS" id="PR00598">
    <property type="entry name" value="HTHMARR"/>
</dbReference>
<gene>
    <name evidence="3" type="primary">txxe 3850</name>
    <name evidence="3" type="ORF">TXXE_00075</name>
</gene>
<dbReference type="InterPro" id="IPR039422">
    <property type="entry name" value="MarR/SlyA-like"/>
</dbReference>
<dbReference type="Pfam" id="PF01047">
    <property type="entry name" value="MarR"/>
    <property type="match status" value="1"/>
</dbReference>
<evidence type="ECO:0000256" key="1">
    <source>
        <dbReference type="ARBA" id="ARBA00023125"/>
    </source>
</evidence>
<keyword evidence="4" id="KW-1185">Reference proteome</keyword>
<dbReference type="SMART" id="SM00347">
    <property type="entry name" value="HTH_MARR"/>
    <property type="match status" value="1"/>
</dbReference>
<dbReference type="InterPro" id="IPR000835">
    <property type="entry name" value="HTH_MarR-typ"/>
</dbReference>
<evidence type="ECO:0000259" key="2">
    <source>
        <dbReference type="PROSITE" id="PS50995"/>
    </source>
</evidence>
<dbReference type="EMBL" id="CAJRAY010000001">
    <property type="protein sequence ID" value="CAG5076161.1"/>
    <property type="molecule type" value="Genomic_DNA"/>
</dbReference>
<evidence type="ECO:0000313" key="3">
    <source>
        <dbReference type="EMBL" id="CAG5076161.1"/>
    </source>
</evidence>
<protein>
    <submittedName>
        <fullName evidence="3">Transcriptional regulator, MarR family</fullName>
    </submittedName>
</protein>
<dbReference type="InterPro" id="IPR036388">
    <property type="entry name" value="WH-like_DNA-bd_sf"/>
</dbReference>
<dbReference type="PROSITE" id="PS50995">
    <property type="entry name" value="HTH_MARR_2"/>
    <property type="match status" value="1"/>
</dbReference>
<accession>A0ABM8UZ29</accession>
<reference evidence="3 4" key="1">
    <citation type="submission" date="2021-04" db="EMBL/GenBank/DDBJ databases">
        <authorList>
            <person name="Rakotoarivonina H."/>
        </authorList>
    </citation>
    <scope>NUCLEOTIDE SEQUENCE [LARGE SCALE GENOMIC DNA]</scope>
    <source>
        <strain evidence="3 4">XE</strain>
    </source>
</reference>
<dbReference type="PANTHER" id="PTHR33164">
    <property type="entry name" value="TRANSCRIPTIONAL REGULATOR, MARR FAMILY"/>
    <property type="match status" value="1"/>
</dbReference>
<organism evidence="3 4">
    <name type="scientific">Thermobacillus xylanilyticus</name>
    <dbReference type="NCBI Taxonomy" id="76633"/>
    <lineage>
        <taxon>Bacteria</taxon>
        <taxon>Bacillati</taxon>
        <taxon>Bacillota</taxon>
        <taxon>Bacilli</taxon>
        <taxon>Bacillales</taxon>
        <taxon>Paenibacillaceae</taxon>
        <taxon>Thermobacillus</taxon>
    </lineage>
</organism>
<dbReference type="RefSeq" id="WP_015253042.1">
    <property type="nucleotide sequence ID" value="NZ_CAJRAY010000001.1"/>
</dbReference>
<feature type="domain" description="HTH marR-type" evidence="2">
    <location>
        <begin position="1"/>
        <end position="136"/>
    </location>
</feature>
<evidence type="ECO:0000313" key="4">
    <source>
        <dbReference type="Proteomes" id="UP000681526"/>
    </source>
</evidence>
<dbReference type="PANTHER" id="PTHR33164:SF99">
    <property type="entry name" value="MARR FAMILY REGULATORY PROTEIN"/>
    <property type="match status" value="1"/>
</dbReference>
<dbReference type="Proteomes" id="UP000681526">
    <property type="component" value="Unassembled WGS sequence"/>
</dbReference>
<comment type="caution">
    <text evidence="3">The sequence shown here is derived from an EMBL/GenBank/DDBJ whole genome shotgun (WGS) entry which is preliminary data.</text>
</comment>
<dbReference type="SUPFAM" id="SSF46785">
    <property type="entry name" value="Winged helix' DNA-binding domain"/>
    <property type="match status" value="1"/>
</dbReference>
<sequence>MESDVRRIAASLVRLQKQLNTALAQHPEMPVTLPQLMLLNMTLHHGSIRLTALAEKIEVKPSAVTVMVDRLEKRGLAQRVQDPDDRRAVRVELTEEGREVLRKASDLRSELLSRFADRLNEGEVRQLADLLERLAAADT</sequence>